<evidence type="ECO:0000313" key="3">
    <source>
        <dbReference type="Proteomes" id="UP000019229"/>
    </source>
</evidence>
<gene>
    <name evidence="2" type="ORF">MYB_01410</name>
</gene>
<dbReference type="Proteomes" id="UP000019229">
    <property type="component" value="Chromosome"/>
</dbReference>
<dbReference type="PATRIC" id="fig|743966.3.peg.283"/>
<dbReference type="EMBL" id="CP007154">
    <property type="protein sequence ID" value="AHH45291.1"/>
    <property type="molecule type" value="Genomic_DNA"/>
</dbReference>
<dbReference type="KEGG" id="mbc:MYB_01410"/>
<dbReference type="Gene3D" id="2.40.380.10">
    <property type="entry name" value="FomD-like"/>
    <property type="match status" value="1"/>
</dbReference>
<dbReference type="AlphaFoldDB" id="W5UT41"/>
<dbReference type="OrthoDB" id="1645325at2"/>
<protein>
    <submittedName>
        <fullName evidence="2">Putative domain/protein associated with RNase G and E</fullName>
    </submittedName>
</protein>
<sequence>MKINSTKQPQKSQKKINIQAYKISGELYRQWNEASIIGNFGNYLVISLKGARVKKENEKPWTVRENSVWIFRPKTFYNAILTLRGHSIHYYINLASDFIYEDNTIKFIDYDLDLKLMLPRKKIEIVDIDEFLNNLNKKLYTPDMQLEKIMSKQIQILFYNLLNQKDIFDKKFWTFFKTNLKQKPTVKVND</sequence>
<dbReference type="HOGENOM" id="CLU_109787_1_0_14"/>
<proteinExistence type="predicted"/>
<organism evidence="2 3">
    <name type="scientific">Mesomycoplasma bovoculi M165/69</name>
    <dbReference type="NCBI Taxonomy" id="743966"/>
    <lineage>
        <taxon>Bacteria</taxon>
        <taxon>Bacillati</taxon>
        <taxon>Mycoplasmatota</taxon>
        <taxon>Mycoplasmoidales</taxon>
        <taxon>Metamycoplasmataceae</taxon>
        <taxon>Mesomycoplasma</taxon>
    </lineage>
</organism>
<feature type="domain" description="DUF402" evidence="1">
    <location>
        <begin position="25"/>
        <end position="161"/>
    </location>
</feature>
<accession>W5UT41</accession>
<name>W5UT41_9BACT</name>
<reference evidence="2 3" key="1">
    <citation type="journal article" date="2014" name="Genome Announc.">
        <title>Complete Genome Sequence of Mycoplasma bovoculi Strain M165/69T (ATCC 29104).</title>
        <authorList>
            <person name="Calcutt M.J."/>
            <person name="Foecking M.F."/>
        </authorList>
    </citation>
    <scope>NUCLEOTIDE SEQUENCE [LARGE SCALE GENOMIC DNA]</scope>
    <source>
        <strain evidence="2">M165/69</strain>
    </source>
</reference>
<dbReference type="RefSeq" id="WP_022934781.1">
    <property type="nucleotide sequence ID" value="NZ_CP007154.1"/>
</dbReference>
<dbReference type="InterPro" id="IPR035930">
    <property type="entry name" value="FomD-like_sf"/>
</dbReference>
<dbReference type="SUPFAM" id="SSF159234">
    <property type="entry name" value="FomD-like"/>
    <property type="match status" value="1"/>
</dbReference>
<dbReference type="eggNOG" id="COG3557">
    <property type="taxonomic scope" value="Bacteria"/>
</dbReference>
<dbReference type="Pfam" id="PF04167">
    <property type="entry name" value="DUF402"/>
    <property type="match status" value="1"/>
</dbReference>
<evidence type="ECO:0000313" key="2">
    <source>
        <dbReference type="EMBL" id="AHH45291.1"/>
    </source>
</evidence>
<evidence type="ECO:0000259" key="1">
    <source>
        <dbReference type="Pfam" id="PF04167"/>
    </source>
</evidence>
<dbReference type="STRING" id="743966.MYB_01410"/>
<keyword evidence="3" id="KW-1185">Reference proteome</keyword>
<dbReference type="InterPro" id="IPR007295">
    <property type="entry name" value="DUF402"/>
</dbReference>